<dbReference type="GO" id="GO:0005216">
    <property type="term" value="F:monoatomic ion channel activity"/>
    <property type="evidence" value="ECO:0007669"/>
    <property type="project" value="InterPro"/>
</dbReference>
<dbReference type="InterPro" id="IPR038951">
    <property type="entry name" value="OEP37-like"/>
</dbReference>
<accession>A0AAN7MA00</accession>
<protein>
    <recommendedName>
        <fullName evidence="3">Outer envelope pore protein 37, chloroplastic</fullName>
    </recommendedName>
</protein>
<sequence>MGFGFRRRRRDYYSLAPFQFFISPLYFQISKFDPLNFRQFFNFILLEIGSSHSDLTLYANTKTISLSGTGTNESSAESMAEPSPPIPNYLVSPVYPGDQPLPLPPLQPQVCSDPQPRFLLPFPKRPSVRVTSEYDSDSSIFFHKVSSKLLDGLAKIKLSFQNNSKGEISDPQVAFSSKHLSIHYDVEEQNALIRSSFDVGPRLHLRAAHDVKSQQGEVTVLADLADPGYALEVSSPVPSVGLPRATFKFPLGEVSLQEREEEEEVKRPLSVNGILKGQALNGVCTAQYNEEELKLRYSYKDEEMSFIPSISLPSNALSFAFKRRFDSNNKLSYWYNFDTNYWSAVYKNTYGKDFKLKAGYDSEVRLGWASLWVGDENGKAKTAPMKTKVQFMLQVPQDDINSSILMFRVKKRWDF</sequence>
<proteinExistence type="predicted"/>
<dbReference type="GO" id="GO:0006812">
    <property type="term" value="P:monoatomic cation transport"/>
    <property type="evidence" value="ECO:0007669"/>
    <property type="project" value="InterPro"/>
</dbReference>
<dbReference type="Proteomes" id="UP001346149">
    <property type="component" value="Unassembled WGS sequence"/>
</dbReference>
<gene>
    <name evidence="1" type="ORF">SAY86_022201</name>
</gene>
<dbReference type="PANTHER" id="PTHR35484:SF2">
    <property type="entry name" value="OUTER ENVELOPE PORE PROTEIN 37, CHLOROPLASTIC"/>
    <property type="match status" value="1"/>
</dbReference>
<dbReference type="GO" id="GO:0009707">
    <property type="term" value="C:chloroplast outer membrane"/>
    <property type="evidence" value="ECO:0007669"/>
    <property type="project" value="TreeGrafter"/>
</dbReference>
<evidence type="ECO:0000313" key="1">
    <source>
        <dbReference type="EMBL" id="KAK4801714.1"/>
    </source>
</evidence>
<dbReference type="AlphaFoldDB" id="A0AAN7MA00"/>
<organism evidence="1 2">
    <name type="scientific">Trapa natans</name>
    <name type="common">Water chestnut</name>
    <dbReference type="NCBI Taxonomy" id="22666"/>
    <lineage>
        <taxon>Eukaryota</taxon>
        <taxon>Viridiplantae</taxon>
        <taxon>Streptophyta</taxon>
        <taxon>Embryophyta</taxon>
        <taxon>Tracheophyta</taxon>
        <taxon>Spermatophyta</taxon>
        <taxon>Magnoliopsida</taxon>
        <taxon>eudicotyledons</taxon>
        <taxon>Gunneridae</taxon>
        <taxon>Pentapetalae</taxon>
        <taxon>rosids</taxon>
        <taxon>malvids</taxon>
        <taxon>Myrtales</taxon>
        <taxon>Lythraceae</taxon>
        <taxon>Trapa</taxon>
    </lineage>
</organism>
<dbReference type="EMBL" id="JAXQNO010000003">
    <property type="protein sequence ID" value="KAK4801714.1"/>
    <property type="molecule type" value="Genomic_DNA"/>
</dbReference>
<name>A0AAN7MA00_TRANT</name>
<evidence type="ECO:0000313" key="2">
    <source>
        <dbReference type="Proteomes" id="UP001346149"/>
    </source>
</evidence>
<evidence type="ECO:0008006" key="3">
    <source>
        <dbReference type="Google" id="ProtNLM"/>
    </source>
</evidence>
<keyword evidence="2" id="KW-1185">Reference proteome</keyword>
<comment type="caution">
    <text evidence="1">The sequence shown here is derived from an EMBL/GenBank/DDBJ whole genome shotgun (WGS) entry which is preliminary data.</text>
</comment>
<dbReference type="PANTHER" id="PTHR35484">
    <property type="entry name" value="OUTER ENVELOPE PORE PROTEIN 37, CHLOROPLASTIC"/>
    <property type="match status" value="1"/>
</dbReference>
<reference evidence="1 2" key="1">
    <citation type="journal article" date="2023" name="Hortic Res">
        <title>Pangenome of water caltrop reveals structural variations and asymmetric subgenome divergence after allopolyploidization.</title>
        <authorList>
            <person name="Zhang X."/>
            <person name="Chen Y."/>
            <person name="Wang L."/>
            <person name="Yuan Y."/>
            <person name="Fang M."/>
            <person name="Shi L."/>
            <person name="Lu R."/>
            <person name="Comes H.P."/>
            <person name="Ma Y."/>
            <person name="Chen Y."/>
            <person name="Huang G."/>
            <person name="Zhou Y."/>
            <person name="Zheng Z."/>
            <person name="Qiu Y."/>
        </authorList>
    </citation>
    <scope>NUCLEOTIDE SEQUENCE [LARGE SCALE GENOMIC DNA]</scope>
    <source>
        <strain evidence="1">F231</strain>
    </source>
</reference>